<name>A0ABR2W0W8_9FUNG</name>
<organism evidence="10 11">
    <name type="scientific">Basidiobolus ranarum</name>
    <dbReference type="NCBI Taxonomy" id="34480"/>
    <lineage>
        <taxon>Eukaryota</taxon>
        <taxon>Fungi</taxon>
        <taxon>Fungi incertae sedis</taxon>
        <taxon>Zoopagomycota</taxon>
        <taxon>Entomophthoromycotina</taxon>
        <taxon>Basidiobolomycetes</taxon>
        <taxon>Basidiobolales</taxon>
        <taxon>Basidiobolaceae</taxon>
        <taxon>Basidiobolus</taxon>
    </lineage>
</organism>
<protein>
    <recommendedName>
        <fullName evidence="7">GCS light chain</fullName>
    </recommendedName>
    <alternativeName>
        <fullName evidence="5">Gamma-ECS regulatory subunit</fullName>
    </alternativeName>
    <alternativeName>
        <fullName evidence="8">Gamma-glutamylcysteine synthetase regulatory subunit</fullName>
    </alternativeName>
    <alternativeName>
        <fullName evidence="6">Glutamate--cysteine ligase modifier subunit</fullName>
    </alternativeName>
</protein>
<dbReference type="PANTHER" id="PTHR13295:SF4">
    <property type="entry name" value="GLUTAMATE--CYSTEINE LIGASE REGULATORY SUBUNIT"/>
    <property type="match status" value="1"/>
</dbReference>
<sequence>MLTTASLNYTETRSARTKTVPVCHIKECLVYSGNLMKAGASGIRNSALRRSQEELISSLDEALQVFLQEHGSCFYIPESDYLEIPDTRHMSQLDQEDLDDLEVSVKLFYLPDTTGTSRFPASYISESLEYIKRHLGVNHVHDYVLAFPGSNSQEDSGEDMSDIIPPWNEIEHFYKEGVIKSLGVSEFSTGELERLSKKVQIAPQINHIDLASSSGLPTDMAAYAKVHNIKLLTHQDSSDILPAESFNALLAKHKIVSSVEEAKLTPRWVLKYSSVIRNRGVITNKGYIVSASRY</sequence>
<keyword evidence="4" id="KW-0317">Glutathione biosynthesis</keyword>
<comment type="pathway">
    <text evidence="1">Sulfur metabolism; glutathione biosynthesis; glutathione from L-cysteine and L-glutamate: step 1/2.</text>
</comment>
<evidence type="ECO:0000256" key="1">
    <source>
        <dbReference type="ARBA" id="ARBA00005006"/>
    </source>
</evidence>
<dbReference type="EMBL" id="JASJQH010007224">
    <property type="protein sequence ID" value="KAK9712287.1"/>
    <property type="molecule type" value="Genomic_DNA"/>
</dbReference>
<dbReference type="InterPro" id="IPR032963">
    <property type="entry name" value="Gclm"/>
</dbReference>
<comment type="similarity">
    <text evidence="2">Belongs to the aldo/keto reductase family. Glutamate--cysteine ligase light chain subfamily.</text>
</comment>
<dbReference type="InterPro" id="IPR023210">
    <property type="entry name" value="NADP_OxRdtase_dom"/>
</dbReference>
<keyword evidence="11" id="KW-1185">Reference proteome</keyword>
<gene>
    <name evidence="10" type="ORF">K7432_007221</name>
</gene>
<evidence type="ECO:0000256" key="6">
    <source>
        <dbReference type="ARBA" id="ARBA00031154"/>
    </source>
</evidence>
<evidence type="ECO:0000256" key="5">
    <source>
        <dbReference type="ARBA" id="ARBA00030406"/>
    </source>
</evidence>
<dbReference type="Gene3D" id="3.20.20.100">
    <property type="entry name" value="NADP-dependent oxidoreductase domain"/>
    <property type="match status" value="1"/>
</dbReference>
<proteinExistence type="inferred from homology"/>
<dbReference type="Pfam" id="PF00248">
    <property type="entry name" value="Aldo_ket_red"/>
    <property type="match status" value="1"/>
</dbReference>
<accession>A0ABR2W0W8</accession>
<dbReference type="PANTHER" id="PTHR13295">
    <property type="entry name" value="GLUTAMATE CYSTEINE LIGASE REGULATORY SUBUNIT"/>
    <property type="match status" value="1"/>
</dbReference>
<evidence type="ECO:0000259" key="9">
    <source>
        <dbReference type="Pfam" id="PF00248"/>
    </source>
</evidence>
<dbReference type="SUPFAM" id="SSF51430">
    <property type="entry name" value="NAD(P)-linked oxidoreductase"/>
    <property type="match status" value="1"/>
</dbReference>
<evidence type="ECO:0000313" key="10">
    <source>
        <dbReference type="EMBL" id="KAK9712287.1"/>
    </source>
</evidence>
<reference evidence="10 11" key="1">
    <citation type="submission" date="2023-04" db="EMBL/GenBank/DDBJ databases">
        <title>Genome of Basidiobolus ranarum AG-B5.</title>
        <authorList>
            <person name="Stajich J.E."/>
            <person name="Carter-House D."/>
            <person name="Gryganskyi A."/>
        </authorList>
    </citation>
    <scope>NUCLEOTIDE SEQUENCE [LARGE SCALE GENOMIC DNA]</scope>
    <source>
        <strain evidence="10 11">AG-B5</strain>
    </source>
</reference>
<evidence type="ECO:0000256" key="2">
    <source>
        <dbReference type="ARBA" id="ARBA00008612"/>
    </source>
</evidence>
<feature type="domain" description="NADP-dependent oxidoreductase" evidence="9">
    <location>
        <begin position="97"/>
        <end position="232"/>
    </location>
</feature>
<comment type="subunit">
    <text evidence="3">Heterodimer of a catalytic heavy chain and a regulatory light chain.</text>
</comment>
<dbReference type="InterPro" id="IPR036812">
    <property type="entry name" value="NAD(P)_OxRdtase_dom_sf"/>
</dbReference>
<dbReference type="Proteomes" id="UP001479436">
    <property type="component" value="Unassembled WGS sequence"/>
</dbReference>
<evidence type="ECO:0000313" key="11">
    <source>
        <dbReference type="Proteomes" id="UP001479436"/>
    </source>
</evidence>
<evidence type="ECO:0000256" key="4">
    <source>
        <dbReference type="ARBA" id="ARBA00022684"/>
    </source>
</evidence>
<evidence type="ECO:0000256" key="7">
    <source>
        <dbReference type="ARBA" id="ARBA00031732"/>
    </source>
</evidence>
<comment type="caution">
    <text evidence="10">The sequence shown here is derived from an EMBL/GenBank/DDBJ whole genome shotgun (WGS) entry which is preliminary data.</text>
</comment>
<evidence type="ECO:0000256" key="3">
    <source>
        <dbReference type="ARBA" id="ARBA00011532"/>
    </source>
</evidence>
<evidence type="ECO:0000256" key="8">
    <source>
        <dbReference type="ARBA" id="ARBA00032926"/>
    </source>
</evidence>